<dbReference type="AlphaFoldDB" id="A0AAV2NNS1"/>
<proteinExistence type="predicted"/>
<organism evidence="2 3">
    <name type="scientific">Lasius platythorax</name>
    <dbReference type="NCBI Taxonomy" id="488582"/>
    <lineage>
        <taxon>Eukaryota</taxon>
        <taxon>Metazoa</taxon>
        <taxon>Ecdysozoa</taxon>
        <taxon>Arthropoda</taxon>
        <taxon>Hexapoda</taxon>
        <taxon>Insecta</taxon>
        <taxon>Pterygota</taxon>
        <taxon>Neoptera</taxon>
        <taxon>Endopterygota</taxon>
        <taxon>Hymenoptera</taxon>
        <taxon>Apocrita</taxon>
        <taxon>Aculeata</taxon>
        <taxon>Formicoidea</taxon>
        <taxon>Formicidae</taxon>
        <taxon>Formicinae</taxon>
        <taxon>Lasius</taxon>
        <taxon>Lasius</taxon>
    </lineage>
</organism>
<name>A0AAV2NNS1_9HYME</name>
<dbReference type="EMBL" id="OZ034826">
    <property type="protein sequence ID" value="CAL1681560.1"/>
    <property type="molecule type" value="Genomic_DNA"/>
</dbReference>
<dbReference type="Proteomes" id="UP001497644">
    <property type="component" value="Chromosome 3"/>
</dbReference>
<evidence type="ECO:0000256" key="1">
    <source>
        <dbReference type="SAM" id="MobiDB-lite"/>
    </source>
</evidence>
<feature type="compositionally biased region" description="Basic and acidic residues" evidence="1">
    <location>
        <begin position="20"/>
        <end position="49"/>
    </location>
</feature>
<evidence type="ECO:0000313" key="2">
    <source>
        <dbReference type="EMBL" id="CAL1681560.1"/>
    </source>
</evidence>
<keyword evidence="3" id="KW-1185">Reference proteome</keyword>
<reference evidence="2" key="1">
    <citation type="submission" date="2024-04" db="EMBL/GenBank/DDBJ databases">
        <authorList>
            <consortium name="Molecular Ecology Group"/>
        </authorList>
    </citation>
    <scope>NUCLEOTIDE SEQUENCE</scope>
</reference>
<gene>
    <name evidence="2" type="ORF">LPLAT_LOCUS7558</name>
</gene>
<protein>
    <submittedName>
        <fullName evidence="2">Uncharacterized protein</fullName>
    </submittedName>
</protein>
<accession>A0AAV2NNS1</accession>
<feature type="region of interest" description="Disordered" evidence="1">
    <location>
        <begin position="1"/>
        <end position="49"/>
    </location>
</feature>
<sequence>MARRVRSSFPEKSAGGNRSAKREIQLERSRSRETPQHGDDPFRVTRDDEKIVDAFKDTDLEGVGTAQRTG</sequence>
<evidence type="ECO:0000313" key="3">
    <source>
        <dbReference type="Proteomes" id="UP001497644"/>
    </source>
</evidence>